<dbReference type="InterPro" id="IPR037523">
    <property type="entry name" value="VOC_core"/>
</dbReference>
<keyword evidence="3" id="KW-1185">Reference proteome</keyword>
<gene>
    <name evidence="2" type="ORF">NF556_01690</name>
</gene>
<dbReference type="PROSITE" id="PS51819">
    <property type="entry name" value="VOC"/>
    <property type="match status" value="1"/>
</dbReference>
<dbReference type="InterPro" id="IPR029068">
    <property type="entry name" value="Glyas_Bleomycin-R_OHBP_Dase"/>
</dbReference>
<dbReference type="InterPro" id="IPR004360">
    <property type="entry name" value="Glyas_Fos-R_dOase_dom"/>
</dbReference>
<dbReference type="Pfam" id="PF00903">
    <property type="entry name" value="Glyoxalase"/>
    <property type="match status" value="1"/>
</dbReference>
<dbReference type="Proteomes" id="UP001056455">
    <property type="component" value="Chromosome"/>
</dbReference>
<dbReference type="SUPFAM" id="SSF54593">
    <property type="entry name" value="Glyoxalase/Bleomycin resistance protein/Dihydroxybiphenyl dioxygenase"/>
    <property type="match status" value="1"/>
</dbReference>
<dbReference type="EMBL" id="CP099489">
    <property type="protein sequence ID" value="USQ80404.1"/>
    <property type="molecule type" value="Genomic_DNA"/>
</dbReference>
<protein>
    <submittedName>
        <fullName evidence="2">VOC family protein</fullName>
    </submittedName>
</protein>
<dbReference type="Gene3D" id="3.10.180.10">
    <property type="entry name" value="2,3-Dihydroxybiphenyl 1,2-Dioxygenase, domain 1"/>
    <property type="match status" value="1"/>
</dbReference>
<evidence type="ECO:0000313" key="3">
    <source>
        <dbReference type="Proteomes" id="UP001056455"/>
    </source>
</evidence>
<accession>A0ABY4YV24</accession>
<organism evidence="2 3">
    <name type="scientific">Ornithinimicrobium faecis</name>
    <dbReference type="NCBI Taxonomy" id="2934158"/>
    <lineage>
        <taxon>Bacteria</taxon>
        <taxon>Bacillati</taxon>
        <taxon>Actinomycetota</taxon>
        <taxon>Actinomycetes</taxon>
        <taxon>Micrococcales</taxon>
        <taxon>Ornithinimicrobiaceae</taxon>
        <taxon>Ornithinimicrobium</taxon>
    </lineage>
</organism>
<proteinExistence type="predicted"/>
<dbReference type="RefSeq" id="WP_252593780.1">
    <property type="nucleotide sequence ID" value="NZ_CP099489.1"/>
</dbReference>
<name>A0ABY4YV24_9MICO</name>
<reference evidence="2" key="1">
    <citation type="submission" date="2022-06" db="EMBL/GenBank/DDBJ databases">
        <title>Ornithinimicrobium HY1793.</title>
        <authorList>
            <person name="Huang Y."/>
        </authorList>
    </citation>
    <scope>NUCLEOTIDE SEQUENCE</scope>
    <source>
        <strain evidence="2">HY1793</strain>
    </source>
</reference>
<evidence type="ECO:0000259" key="1">
    <source>
        <dbReference type="PROSITE" id="PS51819"/>
    </source>
</evidence>
<sequence>MQFTESAISLNVKDVTASAEWAVRHLGFTEAMSAEGFTSLSHPSAGFNLIYLAVGLSTFKPASAAGPADGLLVAFTVDNIDEECERLRAEGVQIVTEIETEPWGERFFQMADPNGVIFQLVQWVEVETQQD</sequence>
<evidence type="ECO:0000313" key="2">
    <source>
        <dbReference type="EMBL" id="USQ80404.1"/>
    </source>
</evidence>
<feature type="domain" description="VOC" evidence="1">
    <location>
        <begin position="1"/>
        <end position="123"/>
    </location>
</feature>